<proteinExistence type="predicted"/>
<reference evidence="2 3" key="2">
    <citation type="submission" date="2018-11" db="EMBL/GenBank/DDBJ databases">
        <authorList>
            <consortium name="Pathogen Informatics"/>
        </authorList>
    </citation>
    <scope>NUCLEOTIDE SEQUENCE [LARGE SCALE GENOMIC DNA]</scope>
    <source>
        <strain evidence="2 3">MHpl1</strain>
    </source>
</reference>
<protein>
    <submittedName>
        <fullName evidence="4">BZIP domain-containing protein</fullName>
    </submittedName>
</protein>
<organism evidence="4">
    <name type="scientific">Haemonchus placei</name>
    <name type="common">Barber's pole worm</name>
    <dbReference type="NCBI Taxonomy" id="6290"/>
    <lineage>
        <taxon>Eukaryota</taxon>
        <taxon>Metazoa</taxon>
        <taxon>Ecdysozoa</taxon>
        <taxon>Nematoda</taxon>
        <taxon>Chromadorea</taxon>
        <taxon>Rhabditida</taxon>
        <taxon>Rhabditina</taxon>
        <taxon>Rhabditomorpha</taxon>
        <taxon>Strongyloidea</taxon>
        <taxon>Trichostrongylidae</taxon>
        <taxon>Haemonchus</taxon>
    </lineage>
</organism>
<feature type="region of interest" description="Disordered" evidence="1">
    <location>
        <begin position="58"/>
        <end position="85"/>
    </location>
</feature>
<dbReference type="AlphaFoldDB" id="A0A0N4WWD0"/>
<reference evidence="4" key="1">
    <citation type="submission" date="2017-02" db="UniProtKB">
        <authorList>
            <consortium name="WormBaseParasite"/>
        </authorList>
    </citation>
    <scope>IDENTIFICATION</scope>
</reference>
<name>A0A0N4WWD0_HAEPC</name>
<keyword evidence="3" id="KW-1185">Reference proteome</keyword>
<evidence type="ECO:0000313" key="3">
    <source>
        <dbReference type="Proteomes" id="UP000268014"/>
    </source>
</evidence>
<dbReference type="EMBL" id="UZAF01019246">
    <property type="protein sequence ID" value="VDO58660.1"/>
    <property type="molecule type" value="Genomic_DNA"/>
</dbReference>
<accession>A0A0N4WWD0</accession>
<sequence length="98" mass="11082">MERISTQFLNNWENHEIVLAIPIEKIPTLKNSTGATGEELRQKNAAVAAQSRSLDLQQSLDVVNEQGSRRRRRNRERQANAIRQADEGTCRSKLIANA</sequence>
<gene>
    <name evidence="2" type="ORF">HPLM_LOCUS16046</name>
</gene>
<dbReference type="Proteomes" id="UP000268014">
    <property type="component" value="Unassembled WGS sequence"/>
</dbReference>
<evidence type="ECO:0000256" key="1">
    <source>
        <dbReference type="SAM" id="MobiDB-lite"/>
    </source>
</evidence>
<evidence type="ECO:0000313" key="2">
    <source>
        <dbReference type="EMBL" id="VDO58660.1"/>
    </source>
</evidence>
<evidence type="ECO:0000313" key="4">
    <source>
        <dbReference type="WBParaSite" id="HPLM_0001605401-mRNA-1"/>
    </source>
</evidence>
<dbReference type="WBParaSite" id="HPLM_0001605401-mRNA-1">
    <property type="protein sequence ID" value="HPLM_0001605401-mRNA-1"/>
    <property type="gene ID" value="HPLM_0001605401"/>
</dbReference>